<protein>
    <submittedName>
        <fullName evidence="1">Uncharacterized protein</fullName>
    </submittedName>
</protein>
<name>A0ACB5RUU7_9PEZI</name>
<dbReference type="Proteomes" id="UP001165186">
    <property type="component" value="Unassembled WGS sequence"/>
</dbReference>
<sequence>MAADVQSQSGKAEKPAHKLGRAQVPVPDISIHSRKEKPSAASTVSSTGRFSYAQAAASAKSSIPMLSAPAAAKSPASEHSEMRDLKSRYFTPMDSPTSPSSKSEKTVAPGTPAIVTTRKTEETPEKDDSFVTVQEEPSSAKKGFEKHESLVAAAREAMATPAPAGKSNWADGSATPEEFSTPLENKSEMDKVAEKMDKVKVEDSAVTDPLEKSMPHDTGSIHPMARPKGDKKKQPKKVKSYGKGKKGASGKS</sequence>
<organism evidence="1 2">
    <name type="scientific">Neofusicoccum parvum</name>
    <dbReference type="NCBI Taxonomy" id="310453"/>
    <lineage>
        <taxon>Eukaryota</taxon>
        <taxon>Fungi</taxon>
        <taxon>Dikarya</taxon>
        <taxon>Ascomycota</taxon>
        <taxon>Pezizomycotina</taxon>
        <taxon>Dothideomycetes</taxon>
        <taxon>Dothideomycetes incertae sedis</taxon>
        <taxon>Botryosphaeriales</taxon>
        <taxon>Botryosphaeriaceae</taxon>
        <taxon>Neofusicoccum</taxon>
    </lineage>
</organism>
<reference evidence="1" key="1">
    <citation type="submission" date="2024-09" db="EMBL/GenBank/DDBJ databases">
        <title>Draft Genome Sequences of Neofusicoccum parvum.</title>
        <authorList>
            <person name="Ashida A."/>
            <person name="Camagna M."/>
            <person name="Tanaka A."/>
            <person name="Takemoto D."/>
        </authorList>
    </citation>
    <scope>NUCLEOTIDE SEQUENCE</scope>
    <source>
        <strain evidence="1">PPO83</strain>
    </source>
</reference>
<keyword evidence="2" id="KW-1185">Reference proteome</keyword>
<dbReference type="EMBL" id="BSXG01000011">
    <property type="protein sequence ID" value="GME24203.1"/>
    <property type="molecule type" value="Genomic_DNA"/>
</dbReference>
<evidence type="ECO:0000313" key="2">
    <source>
        <dbReference type="Proteomes" id="UP001165186"/>
    </source>
</evidence>
<comment type="caution">
    <text evidence="1">The sequence shown here is derived from an EMBL/GenBank/DDBJ whole genome shotgun (WGS) entry which is preliminary data.</text>
</comment>
<gene>
    <name evidence="1" type="primary">g4869</name>
    <name evidence="1" type="ORF">NpPPO83_00004869</name>
</gene>
<proteinExistence type="predicted"/>
<accession>A0ACB5RUU7</accession>
<evidence type="ECO:0000313" key="1">
    <source>
        <dbReference type="EMBL" id="GME24203.1"/>
    </source>
</evidence>